<dbReference type="AlphaFoldDB" id="A0A6J2TBB9"/>
<organism evidence="2 3">
    <name type="scientific">Drosophila lebanonensis</name>
    <name type="common">Fruit fly</name>
    <name type="synonym">Scaptodrosophila lebanonensis</name>
    <dbReference type="NCBI Taxonomy" id="7225"/>
    <lineage>
        <taxon>Eukaryota</taxon>
        <taxon>Metazoa</taxon>
        <taxon>Ecdysozoa</taxon>
        <taxon>Arthropoda</taxon>
        <taxon>Hexapoda</taxon>
        <taxon>Insecta</taxon>
        <taxon>Pterygota</taxon>
        <taxon>Neoptera</taxon>
        <taxon>Endopterygota</taxon>
        <taxon>Diptera</taxon>
        <taxon>Brachycera</taxon>
        <taxon>Muscomorpha</taxon>
        <taxon>Ephydroidea</taxon>
        <taxon>Drosophilidae</taxon>
        <taxon>Scaptodrosophila</taxon>
    </lineage>
</organism>
<gene>
    <name evidence="3" type="primary">LOC115622446</name>
</gene>
<dbReference type="RefSeq" id="XP_030372247.1">
    <property type="nucleotide sequence ID" value="XM_030516387.1"/>
</dbReference>
<feature type="transmembrane region" description="Helical" evidence="1">
    <location>
        <begin position="134"/>
        <end position="153"/>
    </location>
</feature>
<dbReference type="OrthoDB" id="7883847at2759"/>
<feature type="transmembrane region" description="Helical" evidence="1">
    <location>
        <begin position="82"/>
        <end position="101"/>
    </location>
</feature>
<keyword evidence="2" id="KW-1185">Reference proteome</keyword>
<feature type="transmembrane region" description="Helical" evidence="1">
    <location>
        <begin position="349"/>
        <end position="374"/>
    </location>
</feature>
<keyword evidence="1" id="KW-1133">Transmembrane helix</keyword>
<feature type="transmembrane region" description="Helical" evidence="1">
    <location>
        <begin position="268"/>
        <end position="288"/>
    </location>
</feature>
<evidence type="ECO:0000256" key="1">
    <source>
        <dbReference type="SAM" id="Phobius"/>
    </source>
</evidence>
<keyword evidence="1" id="KW-0472">Membrane</keyword>
<dbReference type="Proteomes" id="UP000504634">
    <property type="component" value="Unplaced"/>
</dbReference>
<name>A0A6J2TBB9_DROLE</name>
<reference evidence="3" key="1">
    <citation type="submission" date="2025-08" db="UniProtKB">
        <authorList>
            <consortium name="RefSeq"/>
        </authorList>
    </citation>
    <scope>IDENTIFICATION</scope>
    <source>
        <strain evidence="3">11010-0011.00</strain>
        <tissue evidence="3">Whole body</tissue>
    </source>
</reference>
<sequence>MAASRKRTTQHTSATADGFCLCHLKSFWYHLGRLGLYLGYYNVSYAESQQRFVCDEQLYVHLVAIVNLFCSVAYLWLSQHWIYDSLIFLLYVPLYIYFLLLRQHLTRLLNEGAAIHGALEQTLGELLCVRIRKATVLMLLVPALQLLLLMWQAQMYYCYQIAAIAGAAIIYHMMLMFLANYLIWLACIYRALSIFLAQHMNCTRLEELRQILRQQPFIESLHLRVCRSFALHLLSFLTLLAVRIWQLLEPHFGWPSRQGTILHLRTDRMLLCHLTLLVFHLITLMVIAHDLQRQRWRFERNFLHLADEPKYFVLKSWRLLKHNVIAQPFGVPLMRIVPRRRAKQRRRDIIHLLFSTNFCVTSLCRAPLVIVVLGKFSRCYELRLSLPLLMKSLIKLTILLLLSLYQRLILYSHIKVDFYSSYAHNDFDVNVTKSLSQVYRFYYYDEME</sequence>
<evidence type="ECO:0000313" key="2">
    <source>
        <dbReference type="Proteomes" id="UP000504634"/>
    </source>
</evidence>
<feature type="transmembrane region" description="Helical" evidence="1">
    <location>
        <begin position="229"/>
        <end position="248"/>
    </location>
</feature>
<protein>
    <submittedName>
        <fullName evidence="3">Uncharacterized protein LOC115622446</fullName>
    </submittedName>
</protein>
<accession>A0A6J2TBB9</accession>
<feature type="transmembrane region" description="Helical" evidence="1">
    <location>
        <begin position="159"/>
        <end position="183"/>
    </location>
</feature>
<dbReference type="GeneID" id="115622446"/>
<feature type="transmembrane region" description="Helical" evidence="1">
    <location>
        <begin position="58"/>
        <end position="76"/>
    </location>
</feature>
<feature type="transmembrane region" description="Helical" evidence="1">
    <location>
        <begin position="386"/>
        <end position="405"/>
    </location>
</feature>
<dbReference type="CTD" id="7354374"/>
<keyword evidence="1" id="KW-0812">Transmembrane</keyword>
<proteinExistence type="predicted"/>
<evidence type="ECO:0000313" key="3">
    <source>
        <dbReference type="RefSeq" id="XP_030372247.1"/>
    </source>
</evidence>